<evidence type="ECO:0000313" key="1">
    <source>
        <dbReference type="EMBL" id="ETI37194.1"/>
    </source>
</evidence>
<evidence type="ECO:0000313" key="2">
    <source>
        <dbReference type="Proteomes" id="UP000018721"/>
    </source>
</evidence>
<gene>
    <name evidence="1" type="ORF">F443_16801</name>
</gene>
<sequence length="82" mass="9234">MSMQTSVNWHWRHEAFVWWAHGEQSFVHAMMDGCRQSESVCFKGTSTCGNVASTNVACEVLMKHLGSRRPVDEAHLARVASK</sequence>
<organism evidence="1 2">
    <name type="scientific">Phytophthora nicotianae P1569</name>
    <dbReference type="NCBI Taxonomy" id="1317065"/>
    <lineage>
        <taxon>Eukaryota</taxon>
        <taxon>Sar</taxon>
        <taxon>Stramenopiles</taxon>
        <taxon>Oomycota</taxon>
        <taxon>Peronosporomycetes</taxon>
        <taxon>Peronosporales</taxon>
        <taxon>Peronosporaceae</taxon>
        <taxon>Phytophthora</taxon>
    </lineage>
</organism>
<keyword evidence="2" id="KW-1185">Reference proteome</keyword>
<name>V9EDJ0_PHYNI</name>
<dbReference type="Proteomes" id="UP000018721">
    <property type="component" value="Unassembled WGS sequence"/>
</dbReference>
<dbReference type="HOGENOM" id="CLU_2563437_0_0_1"/>
<proteinExistence type="predicted"/>
<protein>
    <submittedName>
        <fullName evidence="1">Uncharacterized protein</fullName>
    </submittedName>
</protein>
<comment type="caution">
    <text evidence="1">The sequence shown here is derived from an EMBL/GenBank/DDBJ whole genome shotgun (WGS) entry which is preliminary data.</text>
</comment>
<reference evidence="1 2" key="1">
    <citation type="submission" date="2013-11" db="EMBL/GenBank/DDBJ databases">
        <title>The Genome Sequence of Phytophthora parasitica P1569.</title>
        <authorList>
            <consortium name="The Broad Institute Genomics Platform"/>
            <person name="Russ C."/>
            <person name="Tyler B."/>
            <person name="Panabieres F."/>
            <person name="Shan W."/>
            <person name="Tripathy S."/>
            <person name="Grunwald N."/>
            <person name="Machado M."/>
            <person name="Johnson C.S."/>
            <person name="Arredondo F."/>
            <person name="Hong C."/>
            <person name="Coffey M."/>
            <person name="Young S.K."/>
            <person name="Zeng Q."/>
            <person name="Gargeya S."/>
            <person name="Fitzgerald M."/>
            <person name="Abouelleil A."/>
            <person name="Alvarado L."/>
            <person name="Chapman S.B."/>
            <person name="Gainer-Dewar J."/>
            <person name="Goldberg J."/>
            <person name="Griggs A."/>
            <person name="Gujja S."/>
            <person name="Hansen M."/>
            <person name="Howarth C."/>
            <person name="Imamovic A."/>
            <person name="Ireland A."/>
            <person name="Larimer J."/>
            <person name="McCowan C."/>
            <person name="Murphy C."/>
            <person name="Pearson M."/>
            <person name="Poon T.W."/>
            <person name="Priest M."/>
            <person name="Roberts A."/>
            <person name="Saif S."/>
            <person name="Shea T."/>
            <person name="Sykes S."/>
            <person name="Wortman J."/>
            <person name="Nusbaum C."/>
            <person name="Birren B."/>
        </authorList>
    </citation>
    <scope>NUCLEOTIDE SEQUENCE [LARGE SCALE GENOMIC DNA]</scope>
    <source>
        <strain evidence="1 2">P1569</strain>
    </source>
</reference>
<dbReference type="EMBL" id="ANIZ01002950">
    <property type="protein sequence ID" value="ETI37194.1"/>
    <property type="molecule type" value="Genomic_DNA"/>
</dbReference>
<dbReference type="AlphaFoldDB" id="V9EDJ0"/>
<accession>V9EDJ0</accession>